<geneLocation type="plasmid" evidence="14 15">
    <name>pACRY01</name>
</geneLocation>
<dbReference type="CDD" id="cd00082">
    <property type="entry name" value="HisKA"/>
    <property type="match status" value="1"/>
</dbReference>
<dbReference type="Gene3D" id="1.10.287.130">
    <property type="match status" value="1"/>
</dbReference>
<dbReference type="InterPro" id="IPR000792">
    <property type="entry name" value="Tscrpt_reg_LuxR_C"/>
</dbReference>
<dbReference type="InterPro" id="IPR003594">
    <property type="entry name" value="HATPase_dom"/>
</dbReference>
<feature type="active site" evidence="5">
    <location>
        <position position="155"/>
    </location>
</feature>
<dbReference type="GO" id="GO:0006935">
    <property type="term" value="P:chemotaxis"/>
    <property type="evidence" value="ECO:0007669"/>
    <property type="project" value="UniProtKB-UniRule"/>
</dbReference>
<dbReference type="SMART" id="SM00138">
    <property type="entry name" value="MeTrc"/>
    <property type="match status" value="1"/>
</dbReference>
<dbReference type="CDD" id="cd00156">
    <property type="entry name" value="REC"/>
    <property type="match status" value="1"/>
</dbReference>
<dbReference type="Pfam" id="PF02518">
    <property type="entry name" value="HATPase_c"/>
    <property type="match status" value="1"/>
</dbReference>
<dbReference type="HOGENOM" id="CLU_000892_1_1_5"/>
<dbReference type="InterPro" id="IPR022642">
    <property type="entry name" value="CheR_C"/>
</dbReference>
<dbReference type="InterPro" id="IPR036097">
    <property type="entry name" value="HisK_dim/P_sf"/>
</dbReference>
<dbReference type="SUPFAM" id="SSF47384">
    <property type="entry name" value="Homodimeric domain of signal transducing histidine kinase"/>
    <property type="match status" value="1"/>
</dbReference>
<dbReference type="Pfam" id="PF01739">
    <property type="entry name" value="CheR"/>
    <property type="match status" value="1"/>
</dbReference>
<evidence type="ECO:0000256" key="6">
    <source>
        <dbReference type="PROSITE-ProRule" id="PRU00169"/>
    </source>
</evidence>
<dbReference type="InterPro" id="IPR050903">
    <property type="entry name" value="Bact_Chemotaxis_MeTrfase"/>
</dbReference>
<feature type="active site" evidence="5">
    <location>
        <position position="36"/>
    </location>
</feature>
<dbReference type="InterPro" id="IPR036890">
    <property type="entry name" value="HATPase_C_sf"/>
</dbReference>
<dbReference type="InterPro" id="IPR016032">
    <property type="entry name" value="Sig_transdc_resp-reg_C-effctor"/>
</dbReference>
<dbReference type="PANTHER" id="PTHR24422:SF27">
    <property type="entry name" value="PROTEIN-GLUTAMATE O-METHYLTRANSFERASE"/>
    <property type="match status" value="1"/>
</dbReference>
<dbReference type="InterPro" id="IPR036388">
    <property type="entry name" value="WH-like_DNA-bd_sf"/>
</dbReference>
<dbReference type="PROSITE" id="PS50110">
    <property type="entry name" value="RESPONSE_REGULATORY"/>
    <property type="match status" value="2"/>
</dbReference>
<dbReference type="Gene3D" id="3.40.50.150">
    <property type="entry name" value="Vaccinia Virus protein VP39"/>
    <property type="match status" value="1"/>
</dbReference>
<dbReference type="Pfam" id="PF01339">
    <property type="entry name" value="CheB_methylest"/>
    <property type="match status" value="1"/>
</dbReference>
<keyword evidence="14" id="KW-0489">Methyltransferase</keyword>
<feature type="domain" description="CheB-type methylesterase" evidence="12">
    <location>
        <begin position="25"/>
        <end position="213"/>
    </location>
</feature>
<feature type="active site" evidence="5">
    <location>
        <position position="63"/>
    </location>
</feature>
<feature type="modified residue" description="4-aspartylphosphate" evidence="6">
    <location>
        <position position="1162"/>
    </location>
</feature>
<comment type="catalytic activity">
    <reaction evidence="1">
        <text>ATP + protein L-histidine = ADP + protein N-phospho-L-histidine.</text>
        <dbReference type="EC" id="2.7.13.3"/>
    </reaction>
</comment>
<dbReference type="InterPro" id="IPR000673">
    <property type="entry name" value="Sig_transdc_resp-reg_Me-estase"/>
</dbReference>
<dbReference type="SMART" id="SM00388">
    <property type="entry name" value="HisKA"/>
    <property type="match status" value="1"/>
</dbReference>
<proteinExistence type="predicted"/>
<name>A5FT60_ACICJ</name>
<dbReference type="SUPFAM" id="SSF53335">
    <property type="entry name" value="S-adenosyl-L-methionine-dependent methyltransferases"/>
    <property type="match status" value="1"/>
</dbReference>
<evidence type="ECO:0000256" key="4">
    <source>
        <dbReference type="ARBA" id="ARBA00023125"/>
    </source>
</evidence>
<dbReference type="Gene3D" id="3.40.50.2300">
    <property type="match status" value="2"/>
</dbReference>
<dbReference type="Pfam" id="PF00072">
    <property type="entry name" value="Response_reg"/>
    <property type="match status" value="2"/>
</dbReference>
<dbReference type="GO" id="GO:0008984">
    <property type="term" value="F:protein-glutamate methylesterase activity"/>
    <property type="evidence" value="ECO:0007669"/>
    <property type="project" value="InterPro"/>
</dbReference>
<evidence type="ECO:0000259" key="12">
    <source>
        <dbReference type="PROSITE" id="PS50122"/>
    </source>
</evidence>
<dbReference type="SUPFAM" id="SSF52172">
    <property type="entry name" value="CheY-like"/>
    <property type="match status" value="2"/>
</dbReference>
<dbReference type="PROSITE" id="PS50043">
    <property type="entry name" value="HTH_LUXR_2"/>
    <property type="match status" value="1"/>
</dbReference>
<keyword evidence="14" id="KW-0614">Plasmid</keyword>
<dbReference type="GO" id="GO:0000156">
    <property type="term" value="F:phosphorelay response regulator activity"/>
    <property type="evidence" value="ECO:0007669"/>
    <property type="project" value="InterPro"/>
</dbReference>
<dbReference type="SUPFAM" id="SSF55874">
    <property type="entry name" value="ATPase domain of HSP90 chaperone/DNA topoisomerase II/histidine kinase"/>
    <property type="match status" value="1"/>
</dbReference>
<evidence type="ECO:0000259" key="8">
    <source>
        <dbReference type="PROSITE" id="PS50043"/>
    </source>
</evidence>
<accession>A5FT60</accession>
<dbReference type="Gene3D" id="3.30.450.20">
    <property type="entry name" value="PAS domain"/>
    <property type="match status" value="1"/>
</dbReference>
<dbReference type="GO" id="GO:0008757">
    <property type="term" value="F:S-adenosylmethionine-dependent methyltransferase activity"/>
    <property type="evidence" value="ECO:0007669"/>
    <property type="project" value="InterPro"/>
</dbReference>
<dbReference type="InterPro" id="IPR005467">
    <property type="entry name" value="His_kinase_dom"/>
</dbReference>
<dbReference type="Pfam" id="PF00196">
    <property type="entry name" value="GerE"/>
    <property type="match status" value="1"/>
</dbReference>
<dbReference type="InterPro" id="IPR011006">
    <property type="entry name" value="CheY-like_superfamily"/>
</dbReference>
<dbReference type="CDD" id="cd06170">
    <property type="entry name" value="LuxR_C_like"/>
    <property type="match status" value="1"/>
</dbReference>
<dbReference type="SUPFAM" id="SSF47757">
    <property type="entry name" value="Chemotaxis receptor methyltransferase CheR, N-terminal domain"/>
    <property type="match status" value="1"/>
</dbReference>
<evidence type="ECO:0000256" key="5">
    <source>
        <dbReference type="PROSITE-ProRule" id="PRU00050"/>
    </source>
</evidence>
<dbReference type="InterPro" id="IPR035909">
    <property type="entry name" value="CheB_C"/>
</dbReference>
<keyword evidence="7" id="KW-0175">Coiled coil</keyword>
<dbReference type="Gene3D" id="1.10.10.10">
    <property type="entry name" value="Winged helix-like DNA-binding domain superfamily/Winged helix DNA-binding domain"/>
    <property type="match status" value="1"/>
</dbReference>
<dbReference type="SUPFAM" id="SSF55785">
    <property type="entry name" value="PYP-like sensor domain (PAS domain)"/>
    <property type="match status" value="1"/>
</dbReference>
<dbReference type="Gene3D" id="3.30.565.10">
    <property type="entry name" value="Histidine kinase-like ATPase, C-terminal domain"/>
    <property type="match status" value="1"/>
</dbReference>
<feature type="domain" description="Response regulatory" evidence="10">
    <location>
        <begin position="1111"/>
        <end position="1228"/>
    </location>
</feature>
<dbReference type="Gene3D" id="3.40.50.180">
    <property type="entry name" value="Methylesterase CheB, C-terminal domain"/>
    <property type="match status" value="1"/>
</dbReference>
<dbReference type="SUPFAM" id="SSF52738">
    <property type="entry name" value="Methylesterase CheB, C-terminal domain"/>
    <property type="match status" value="1"/>
</dbReference>
<dbReference type="KEGG" id="acr:Acry_3169"/>
<dbReference type="PRINTS" id="PR00038">
    <property type="entry name" value="HTHLUXR"/>
</dbReference>
<sequence length="1445" mass="156753">MKPPQPAARQTRHQAVTDIAAMTTPGRFLVVGIGASAGGLDACRKLLDAMPDGSGMALIVVQHLDPNHPSMMADLLSGHTGMMVREAADGLPVESETVYLIPPGTYLAVDSGVLRLSQPLAHHGARLPFDFLLPSLATCYGTQAAAVVLSGTGADGSIGIRSIREHAGLVIAQHPGEAAYDGMPSNAIATGMVDAVLSLAEIPARLISYARSLDRSSEREPTPDQPPFEAIIAMVLGSTGHDFTPYKRGTLQRRIERRMALAAIDPGNLQAYLDMLRGNAAELDLLAKDLLINVTSFFRDPEIFKTLEEQVIPDLIARHPQDLPIRIWVAGCSTGEEAYSLAMLFREALDRAKSQSQIQVFASDIDAEAVAAAREGLYPPRIEAEVTADRLGRFFIREGDSYRIVPELRSLVVFTVQDLLTDPPFSRLDFVSCRNLLIYLRPEAQAKVMSLCRFALRNGGILLLGTSETTGRADHGFSVISKKERIYQRDGPLMPGDLGFSIGIGDTLRLPPLRRPPDGPPRPASLAELCGRLVLHLYAPAAVLINARRETLFSLGPTERFLKVPPGPPSHDLLAMVDPGVRARLRGAIQRATEGGGRVVVAGGTVETLSSSMAFDIEVWPVPETGEAALLVCFIERQPDKPRAQGKTGEENAPRVVELEGELAATKTELLGVIRELERAGEDQRAVNEEALSINEEFQSTNEELLISKEELQSLNEELIALNGQLQETLERERNASNDLENVLYSTNVATLFLDPALNIRLFTPATRELFNILRGDIGRPLADLTGVAGIETLADDAAAVLQTAIPAAREIEAPAGRWLTRRILPYRNHDGGVDGIVVTFADVTEQKLAASALEAARQQAEQATLAKSRFLAAVSHDLRQPLQTIALLQELLTETTSGKAALGLIQQIKQTTSVMAGMLNTLLDINQIEAGTVKVTVSTFAVDEILRDLHDEFHFQAEERNVQLRVVDSTVVIASDRALLKQMLRNLLSNAIKYTQSGRILLGCRRRHGGLSIEVWDTGVGIPEPEWTAIFDEHYQIDNPARERGRGLGLGLAIVRRVGELLGHPIELRSRMGRGSMFAVQVPLAPAVSAAAQAEAQTSRAVALAWRPKAILLIEDDPDLRRLLVQFLEGMGHRIEAVPDGPAAMARVATSDFRPDLILTDYNLPSGMSGTEAVTALRKRLDAPVASLILTGEISSETLAEIEQHGAVRLNKPILPGELAAAIRKIETGERSPTNPMHGEACVGIIDDDKPIRDSLSALLGKHGWQVAAYVSAEDFLRDGCQLSHACLLLDARLPGMSGIDLLKLLRKEANETPVIIMTGQGNVQQAVMALHAGAADFIEKPIAVADLLAGIDAAIELNSNQVRRAQARDDARQRLGMLTDRQREIMMRVLAGHPSKNIASDLGISQRTVEAHRAAIMKRTGVRSLPALTRLVLLTDMFHDKQA</sequence>
<protein>
    <recommendedName>
        <fullName evidence="2">histidine kinase</fullName>
        <ecNumber evidence="2">2.7.13.3</ecNumber>
    </recommendedName>
</protein>
<feature type="domain" description="CheR-type methyltransferase" evidence="13">
    <location>
        <begin position="216"/>
        <end position="469"/>
    </location>
</feature>
<dbReference type="Pfam" id="PF03705">
    <property type="entry name" value="CheR_N"/>
    <property type="match status" value="1"/>
</dbReference>
<evidence type="ECO:0000259" key="9">
    <source>
        <dbReference type="PROSITE" id="PS50109"/>
    </source>
</evidence>
<feature type="coiled-coil region" evidence="7">
    <location>
        <begin position="695"/>
        <end position="743"/>
    </location>
</feature>
<dbReference type="CDD" id="cd02440">
    <property type="entry name" value="AdoMet_MTases"/>
    <property type="match status" value="1"/>
</dbReference>
<dbReference type="PRINTS" id="PR00996">
    <property type="entry name" value="CHERMTFRASE"/>
</dbReference>
<dbReference type="GO" id="GO:0000155">
    <property type="term" value="F:phosphorelay sensor kinase activity"/>
    <property type="evidence" value="ECO:0007669"/>
    <property type="project" value="InterPro"/>
</dbReference>
<feature type="domain" description="HTH luxR-type" evidence="8">
    <location>
        <begin position="1373"/>
        <end position="1438"/>
    </location>
</feature>
<feature type="domain" description="Histidine kinase" evidence="9">
    <location>
        <begin position="874"/>
        <end position="1087"/>
    </location>
</feature>
<evidence type="ECO:0000313" key="15">
    <source>
        <dbReference type="Proteomes" id="UP000000245"/>
    </source>
</evidence>
<dbReference type="Pfam" id="PF13596">
    <property type="entry name" value="PAS_10"/>
    <property type="match status" value="1"/>
</dbReference>
<keyword evidence="3 5" id="KW-0145">Chemotaxis</keyword>
<dbReference type="FunFam" id="3.30.565.10:FF:000049">
    <property type="entry name" value="Two-component sensor histidine kinase"/>
    <property type="match status" value="1"/>
</dbReference>
<dbReference type="PANTHER" id="PTHR24422">
    <property type="entry name" value="CHEMOTAXIS PROTEIN METHYLTRANSFERASE"/>
    <property type="match status" value="1"/>
</dbReference>
<dbReference type="SMART" id="SM00421">
    <property type="entry name" value="HTH_LUXR"/>
    <property type="match status" value="1"/>
</dbReference>
<keyword evidence="15" id="KW-1185">Reference proteome</keyword>
<keyword evidence="5" id="KW-0378">Hydrolase</keyword>
<dbReference type="CDD" id="cd16434">
    <property type="entry name" value="CheB-CheR_fusion"/>
    <property type="match status" value="1"/>
</dbReference>
<dbReference type="GO" id="GO:0003677">
    <property type="term" value="F:DNA binding"/>
    <property type="evidence" value="ECO:0007669"/>
    <property type="project" value="UniProtKB-KW"/>
</dbReference>
<dbReference type="GO" id="GO:0032259">
    <property type="term" value="P:methylation"/>
    <property type="evidence" value="ECO:0007669"/>
    <property type="project" value="UniProtKB-KW"/>
</dbReference>
<evidence type="ECO:0000259" key="13">
    <source>
        <dbReference type="PROSITE" id="PS50123"/>
    </source>
</evidence>
<dbReference type="SMART" id="SM00448">
    <property type="entry name" value="REC"/>
    <property type="match status" value="2"/>
</dbReference>
<dbReference type="PROSITE" id="PS50122">
    <property type="entry name" value="CHEB"/>
    <property type="match status" value="1"/>
</dbReference>
<evidence type="ECO:0000313" key="14">
    <source>
        <dbReference type="EMBL" id="ABQ28792.1"/>
    </source>
</evidence>
<dbReference type="PROSITE" id="PS50113">
    <property type="entry name" value="PAC"/>
    <property type="match status" value="1"/>
</dbReference>
<dbReference type="GO" id="GO:0006355">
    <property type="term" value="P:regulation of DNA-templated transcription"/>
    <property type="evidence" value="ECO:0007669"/>
    <property type="project" value="InterPro"/>
</dbReference>
<keyword evidence="14" id="KW-0808">Transferase</keyword>
<dbReference type="Pfam" id="PF00512">
    <property type="entry name" value="HisKA"/>
    <property type="match status" value="1"/>
</dbReference>
<dbReference type="PROSITE" id="PS00622">
    <property type="entry name" value="HTH_LUXR_1"/>
    <property type="match status" value="1"/>
</dbReference>
<evidence type="ECO:0000256" key="3">
    <source>
        <dbReference type="ARBA" id="ARBA00022500"/>
    </source>
</evidence>
<dbReference type="PROSITE" id="PS50123">
    <property type="entry name" value="CHER"/>
    <property type="match status" value="1"/>
</dbReference>
<dbReference type="EMBL" id="CP000689">
    <property type="protein sequence ID" value="ABQ28792.1"/>
    <property type="molecule type" value="Genomic_DNA"/>
</dbReference>
<dbReference type="Proteomes" id="UP000000245">
    <property type="component" value="Plasmid pACRY01"/>
</dbReference>
<dbReference type="InterPro" id="IPR029063">
    <property type="entry name" value="SAM-dependent_MTases_sf"/>
</dbReference>
<dbReference type="InterPro" id="IPR000780">
    <property type="entry name" value="CheR_MeTrfase"/>
</dbReference>
<dbReference type="PROSITE" id="PS50109">
    <property type="entry name" value="HIS_KIN"/>
    <property type="match status" value="1"/>
</dbReference>
<dbReference type="SMART" id="SM00387">
    <property type="entry name" value="HATPase_c"/>
    <property type="match status" value="1"/>
</dbReference>
<dbReference type="SUPFAM" id="SSF46894">
    <property type="entry name" value="C-terminal effector domain of the bipartite response regulators"/>
    <property type="match status" value="1"/>
</dbReference>
<feature type="modified residue" description="4-aspartylphosphate" evidence="6">
    <location>
        <position position="1292"/>
    </location>
</feature>
<evidence type="ECO:0000259" key="11">
    <source>
        <dbReference type="PROSITE" id="PS50113"/>
    </source>
</evidence>
<feature type="domain" description="PAC" evidence="11">
    <location>
        <begin position="802"/>
        <end position="856"/>
    </location>
</feature>
<dbReference type="InterPro" id="IPR001789">
    <property type="entry name" value="Sig_transdc_resp-reg_receiver"/>
</dbReference>
<gene>
    <name evidence="14" type="ordered locus">Acry_3169</name>
</gene>
<dbReference type="InterPro" id="IPR003661">
    <property type="entry name" value="HisK_dim/P_dom"/>
</dbReference>
<dbReference type="InterPro" id="IPR022641">
    <property type="entry name" value="CheR_N"/>
</dbReference>
<dbReference type="GO" id="GO:0005737">
    <property type="term" value="C:cytoplasm"/>
    <property type="evidence" value="ECO:0007669"/>
    <property type="project" value="InterPro"/>
</dbReference>
<keyword evidence="6" id="KW-0597">Phosphoprotein</keyword>
<evidence type="ECO:0000256" key="1">
    <source>
        <dbReference type="ARBA" id="ARBA00000085"/>
    </source>
</evidence>
<feature type="domain" description="Response regulatory" evidence="10">
    <location>
        <begin position="1243"/>
        <end position="1357"/>
    </location>
</feature>
<evidence type="ECO:0000256" key="7">
    <source>
        <dbReference type="SAM" id="Coils"/>
    </source>
</evidence>
<dbReference type="InterPro" id="IPR000700">
    <property type="entry name" value="PAS-assoc_C"/>
</dbReference>
<evidence type="ECO:0000259" key="10">
    <source>
        <dbReference type="PROSITE" id="PS50110"/>
    </source>
</evidence>
<organism evidence="14 15">
    <name type="scientific">Acidiphilium cryptum (strain JF-5)</name>
    <dbReference type="NCBI Taxonomy" id="349163"/>
    <lineage>
        <taxon>Bacteria</taxon>
        <taxon>Pseudomonadati</taxon>
        <taxon>Pseudomonadota</taxon>
        <taxon>Alphaproteobacteria</taxon>
        <taxon>Acetobacterales</taxon>
        <taxon>Acidocellaceae</taxon>
        <taxon>Acidiphilium</taxon>
    </lineage>
</organism>
<dbReference type="RefSeq" id="WP_011930530.1">
    <property type="nucleotide sequence ID" value="NC_009467.1"/>
</dbReference>
<evidence type="ECO:0000256" key="2">
    <source>
        <dbReference type="ARBA" id="ARBA00012438"/>
    </source>
</evidence>
<dbReference type="InterPro" id="IPR035965">
    <property type="entry name" value="PAS-like_dom_sf"/>
</dbReference>
<keyword evidence="4" id="KW-0238">DNA-binding</keyword>
<dbReference type="EC" id="2.7.13.3" evidence="2"/>
<reference evidence="14 15" key="1">
    <citation type="submission" date="2007-05" db="EMBL/GenBank/DDBJ databases">
        <title>Complete sequence of plasmid1 pACRY01 of Acidiphilium cryptum JF-5.</title>
        <authorList>
            <consortium name="US DOE Joint Genome Institute"/>
            <person name="Copeland A."/>
            <person name="Lucas S."/>
            <person name="Lapidus A."/>
            <person name="Barry K."/>
            <person name="Detter J.C."/>
            <person name="Glavina del Rio T."/>
            <person name="Hammon N."/>
            <person name="Israni S."/>
            <person name="Dalin E."/>
            <person name="Tice H."/>
            <person name="Pitluck S."/>
            <person name="Sims D."/>
            <person name="Brettin T."/>
            <person name="Bruce D."/>
            <person name="Han C."/>
            <person name="Schmutz J."/>
            <person name="Larimer F."/>
            <person name="Land M."/>
            <person name="Hauser L."/>
            <person name="Kyrpides N."/>
            <person name="Kim E."/>
            <person name="Magnuson T."/>
            <person name="Richardson P."/>
        </authorList>
    </citation>
    <scope>NUCLEOTIDE SEQUENCE [LARGE SCALE GENOMIC DNA]</scope>
    <source>
        <strain evidence="15">JF-5</strain>
        <plasmid evidence="15">Plasmid pACRY01</plasmid>
    </source>
</reference>